<evidence type="ECO:0000313" key="2">
    <source>
        <dbReference type="EMBL" id="KAG1895679.1"/>
    </source>
</evidence>
<comment type="caution">
    <text evidence="2">The sequence shown here is derived from an EMBL/GenBank/DDBJ whole genome shotgun (WGS) entry which is preliminary data.</text>
</comment>
<accession>A0AAD4HHH4</accession>
<keyword evidence="3" id="KW-1185">Reference proteome</keyword>
<name>A0AAD4HHH4_9AGAM</name>
<dbReference type="GeneID" id="64666964"/>
<organism evidence="2 3">
    <name type="scientific">Suillus fuscotomentosus</name>
    <dbReference type="NCBI Taxonomy" id="1912939"/>
    <lineage>
        <taxon>Eukaryota</taxon>
        <taxon>Fungi</taxon>
        <taxon>Dikarya</taxon>
        <taxon>Basidiomycota</taxon>
        <taxon>Agaricomycotina</taxon>
        <taxon>Agaricomycetes</taxon>
        <taxon>Agaricomycetidae</taxon>
        <taxon>Boletales</taxon>
        <taxon>Suillineae</taxon>
        <taxon>Suillaceae</taxon>
        <taxon>Suillus</taxon>
    </lineage>
</organism>
<reference evidence="2" key="1">
    <citation type="journal article" date="2020" name="New Phytol.">
        <title>Comparative genomics reveals dynamic genome evolution in host specialist ectomycorrhizal fungi.</title>
        <authorList>
            <person name="Lofgren L.A."/>
            <person name="Nguyen N.H."/>
            <person name="Vilgalys R."/>
            <person name="Ruytinx J."/>
            <person name="Liao H.L."/>
            <person name="Branco S."/>
            <person name="Kuo A."/>
            <person name="LaButti K."/>
            <person name="Lipzen A."/>
            <person name="Andreopoulos W."/>
            <person name="Pangilinan J."/>
            <person name="Riley R."/>
            <person name="Hundley H."/>
            <person name="Na H."/>
            <person name="Barry K."/>
            <person name="Grigoriev I.V."/>
            <person name="Stajich J.E."/>
            <person name="Kennedy P.G."/>
        </authorList>
    </citation>
    <scope>NUCLEOTIDE SEQUENCE</scope>
    <source>
        <strain evidence="2">FC203</strain>
    </source>
</reference>
<evidence type="ECO:0000313" key="3">
    <source>
        <dbReference type="Proteomes" id="UP001195769"/>
    </source>
</evidence>
<dbReference type="Proteomes" id="UP001195769">
    <property type="component" value="Unassembled WGS sequence"/>
</dbReference>
<gene>
    <name evidence="2" type="ORF">F5891DRAFT_657077</name>
</gene>
<evidence type="ECO:0000256" key="1">
    <source>
        <dbReference type="SAM" id="MobiDB-lite"/>
    </source>
</evidence>
<dbReference type="RefSeq" id="XP_041221255.1">
    <property type="nucleotide sequence ID" value="XM_041372666.1"/>
</dbReference>
<feature type="compositionally biased region" description="Basic and acidic residues" evidence="1">
    <location>
        <begin position="29"/>
        <end position="48"/>
    </location>
</feature>
<dbReference type="AlphaFoldDB" id="A0AAD4HHH4"/>
<dbReference type="EMBL" id="JABBWK010000064">
    <property type="protein sequence ID" value="KAG1895679.1"/>
    <property type="molecule type" value="Genomic_DNA"/>
</dbReference>
<feature type="region of interest" description="Disordered" evidence="1">
    <location>
        <begin position="1"/>
        <end position="77"/>
    </location>
</feature>
<sequence length="97" mass="10613">MAAATQHFVGDTPVDSFPSEATQQIPDDELTKKEVERLSKGEQKEPGAGKRAGAASRNTDDYDTRGRGGQGNTQPTAGDHFVCIIRQWILGCRIRRL</sequence>
<protein>
    <submittedName>
        <fullName evidence="2">Uncharacterized protein</fullName>
    </submittedName>
</protein>
<proteinExistence type="predicted"/>